<sequence length="322" mass="37233">MSKKSNDSKTKTYLEYFNNSDLATKDINEVTTLLLDSHKTFNGRQFINDDELKYVLPSDKKEIERSTLAHLLNRHRWKGNFSSPIKEKLDMCGATILDVGCGPGLRVIDMGLEYPYSSIIGLDIDSSAFPPRGQYPSNVCFLTSNATHGVPFPPNTFDFIHMSMMWGAFNETQWISIIKDLVRVLKHDGWIEFTEPDVTPKNPGKIQLLIHEYSRKACRELKGVNIAIYEMIPKYLKAMDELENINCITIDYPIGEWYGCFGKYAAENIKRVYQSFVFLPKYMGISNEEYIDLLNDFVKEANEYKSYHFVCRYFARKKSSNY</sequence>
<evidence type="ECO:0000313" key="1">
    <source>
        <dbReference type="EMBL" id="CAG8524792.1"/>
    </source>
</evidence>
<organism evidence="1 2">
    <name type="scientific">Scutellospora calospora</name>
    <dbReference type="NCBI Taxonomy" id="85575"/>
    <lineage>
        <taxon>Eukaryota</taxon>
        <taxon>Fungi</taxon>
        <taxon>Fungi incertae sedis</taxon>
        <taxon>Mucoromycota</taxon>
        <taxon>Glomeromycotina</taxon>
        <taxon>Glomeromycetes</taxon>
        <taxon>Diversisporales</taxon>
        <taxon>Gigasporaceae</taxon>
        <taxon>Scutellospora</taxon>
    </lineage>
</organism>
<comment type="caution">
    <text evidence="1">The sequence shown here is derived from an EMBL/GenBank/DDBJ whole genome shotgun (WGS) entry which is preliminary data.</text>
</comment>
<keyword evidence="2" id="KW-1185">Reference proteome</keyword>
<gene>
    <name evidence="1" type="ORF">SCALOS_LOCUS4216</name>
</gene>
<reference evidence="1" key="1">
    <citation type="submission" date="2021-06" db="EMBL/GenBank/DDBJ databases">
        <authorList>
            <person name="Kallberg Y."/>
            <person name="Tangrot J."/>
            <person name="Rosling A."/>
        </authorList>
    </citation>
    <scope>NUCLEOTIDE SEQUENCE</scope>
    <source>
        <strain evidence="1">AU212A</strain>
    </source>
</reference>
<dbReference type="EMBL" id="CAJVPM010005499">
    <property type="protein sequence ID" value="CAG8524792.1"/>
    <property type="molecule type" value="Genomic_DNA"/>
</dbReference>
<name>A0ACA9LE64_9GLOM</name>
<evidence type="ECO:0000313" key="2">
    <source>
        <dbReference type="Proteomes" id="UP000789860"/>
    </source>
</evidence>
<proteinExistence type="predicted"/>
<protein>
    <submittedName>
        <fullName evidence="1">71_t:CDS:1</fullName>
    </submittedName>
</protein>
<dbReference type="Proteomes" id="UP000789860">
    <property type="component" value="Unassembled WGS sequence"/>
</dbReference>
<accession>A0ACA9LE64</accession>